<dbReference type="RefSeq" id="XP_005097685.1">
    <property type="nucleotide sequence ID" value="XM_005097628.3"/>
</dbReference>
<comment type="subcellular location">
    <subcellularLocation>
        <location evidence="2">Cytoplasm</location>
    </subcellularLocation>
    <subcellularLocation>
        <location evidence="1">Nucleus</location>
    </subcellularLocation>
</comment>
<evidence type="ECO:0000256" key="1">
    <source>
        <dbReference type="ARBA" id="ARBA00004123"/>
    </source>
</evidence>
<keyword evidence="7" id="KW-0675">Receptor</keyword>
<dbReference type="PANTHER" id="PTHR18842:SF2">
    <property type="entry name" value="INTERLEUKIN-1 RECEPTOR-ASSOCIATED KINASE 1-BINDING PROTEIN 1"/>
    <property type="match status" value="1"/>
</dbReference>
<evidence type="ECO:0000256" key="3">
    <source>
        <dbReference type="ARBA" id="ARBA00005509"/>
    </source>
</evidence>
<evidence type="ECO:0000313" key="6">
    <source>
        <dbReference type="Proteomes" id="UP000694888"/>
    </source>
</evidence>
<evidence type="ECO:0000256" key="2">
    <source>
        <dbReference type="ARBA" id="ARBA00004496"/>
    </source>
</evidence>
<dbReference type="Pfam" id="PF04402">
    <property type="entry name" value="SIMPL"/>
    <property type="match status" value="1"/>
</dbReference>
<accession>A0ABM0JN99</accession>
<keyword evidence="7" id="KW-0808">Transferase</keyword>
<gene>
    <name evidence="7" type="primary">LOC101850166</name>
</gene>
<keyword evidence="6" id="KW-1185">Reference proteome</keyword>
<proteinExistence type="inferred from homology"/>
<dbReference type="InterPro" id="IPR007497">
    <property type="entry name" value="SIMPL/DUF541"/>
</dbReference>
<organism evidence="6 7">
    <name type="scientific">Aplysia californica</name>
    <name type="common">California sea hare</name>
    <dbReference type="NCBI Taxonomy" id="6500"/>
    <lineage>
        <taxon>Eukaryota</taxon>
        <taxon>Metazoa</taxon>
        <taxon>Spiralia</taxon>
        <taxon>Lophotrochozoa</taxon>
        <taxon>Mollusca</taxon>
        <taxon>Gastropoda</taxon>
        <taxon>Heterobranchia</taxon>
        <taxon>Euthyneura</taxon>
        <taxon>Tectipleura</taxon>
        <taxon>Aplysiida</taxon>
        <taxon>Aplysioidea</taxon>
        <taxon>Aplysiidae</taxon>
        <taxon>Aplysia</taxon>
    </lineage>
</organism>
<keyword evidence="7" id="KW-0418">Kinase</keyword>
<protein>
    <submittedName>
        <fullName evidence="7">Interleukin-1 receptor-associated kinase 1-binding protein 1</fullName>
    </submittedName>
</protein>
<dbReference type="Proteomes" id="UP000694888">
    <property type="component" value="Unplaced"/>
</dbReference>
<evidence type="ECO:0000256" key="5">
    <source>
        <dbReference type="ARBA" id="ARBA00023242"/>
    </source>
</evidence>
<dbReference type="GO" id="GO:0016301">
    <property type="term" value="F:kinase activity"/>
    <property type="evidence" value="ECO:0007669"/>
    <property type="project" value="UniProtKB-KW"/>
</dbReference>
<dbReference type="PANTHER" id="PTHR18842">
    <property type="entry name" value="INTERLEUKIN-1 RECEPTOR-ASSOCIATED KINASE 1-BINDING PROTEIN 1"/>
    <property type="match status" value="1"/>
</dbReference>
<comment type="similarity">
    <text evidence="3">Belongs to the IRAK1BP1 family.</text>
</comment>
<keyword evidence="5" id="KW-0539">Nucleus</keyword>
<reference evidence="7" key="1">
    <citation type="submission" date="2025-08" db="UniProtKB">
        <authorList>
            <consortium name="RefSeq"/>
        </authorList>
    </citation>
    <scope>IDENTIFICATION</scope>
</reference>
<evidence type="ECO:0000256" key="4">
    <source>
        <dbReference type="ARBA" id="ARBA00022490"/>
    </source>
</evidence>
<dbReference type="InterPro" id="IPR030312">
    <property type="entry name" value="IRAK1BP1"/>
</dbReference>
<sequence length="257" mass="28598">MAYTRPVRVFTDIKTPQKPKREFVVASENMLNSAQNIKENVTLTALDRQITVTGVGELELRPDRFSATIKCKASKDNIQEAKTSVTRRLDYIIQTLKNVSLKEEDYKVYQHVNYQDSVAVYECEVEAHFTDIGKCLGVSNLLVEKLGPGVSVTLPLCYHASGSLDKLRKQAGMLAIHNARQKAMEMTKVIHMSVGPAVQVEEHGFSETQGLPSSDLDDLDLTPGIQQRVGEKTVKISSKVSVCFQLRPSKKKLGYPS</sequence>
<dbReference type="Gene3D" id="3.30.110.170">
    <property type="entry name" value="Protein of unknown function (DUF541), domain 1"/>
    <property type="match status" value="1"/>
</dbReference>
<evidence type="ECO:0000313" key="7">
    <source>
        <dbReference type="RefSeq" id="XP_005097685.1"/>
    </source>
</evidence>
<name>A0ABM0JN99_APLCA</name>
<dbReference type="Gene3D" id="3.30.70.2970">
    <property type="entry name" value="Protein of unknown function (DUF541), domain 2"/>
    <property type="match status" value="1"/>
</dbReference>
<keyword evidence="4" id="KW-0963">Cytoplasm</keyword>
<dbReference type="GeneID" id="101850166"/>